<evidence type="ECO:0000256" key="1">
    <source>
        <dbReference type="SAM" id="MobiDB-lite"/>
    </source>
</evidence>
<dbReference type="RefSeq" id="XP_007605314.1">
    <property type="nucleotide sequence ID" value="XM_007605252.1"/>
</dbReference>
<dbReference type="InParanoid" id="L2GJP3"/>
<dbReference type="AlphaFoldDB" id="L2GJP3"/>
<evidence type="ECO:0000313" key="2">
    <source>
        <dbReference type="EMBL" id="ELA41076.1"/>
    </source>
</evidence>
<keyword evidence="3" id="KW-1185">Reference proteome</keyword>
<evidence type="ECO:0000313" key="3">
    <source>
        <dbReference type="Proteomes" id="UP000011082"/>
    </source>
</evidence>
<dbReference type="HOGENOM" id="CLU_1929211_0_0_1"/>
<dbReference type="VEuPathDB" id="MicrosporidiaDB:VICG_01869"/>
<name>L2GJP3_VITCO</name>
<accession>L2GJP3</accession>
<protein>
    <submittedName>
        <fullName evidence="2">Uncharacterized protein</fullName>
    </submittedName>
</protein>
<proteinExistence type="predicted"/>
<gene>
    <name evidence="2" type="ORF">VICG_01869</name>
</gene>
<dbReference type="GeneID" id="19882579"/>
<feature type="region of interest" description="Disordered" evidence="1">
    <location>
        <begin position="1"/>
        <end position="40"/>
    </location>
</feature>
<dbReference type="Proteomes" id="UP000011082">
    <property type="component" value="Unassembled WGS sequence"/>
</dbReference>
<organism evidence="2 3">
    <name type="scientific">Vittaforma corneae (strain ATCC 50505)</name>
    <name type="common">Microsporidian parasite</name>
    <name type="synonym">Nosema corneum</name>
    <dbReference type="NCBI Taxonomy" id="993615"/>
    <lineage>
        <taxon>Eukaryota</taxon>
        <taxon>Fungi</taxon>
        <taxon>Fungi incertae sedis</taxon>
        <taxon>Microsporidia</taxon>
        <taxon>Nosematidae</taxon>
        <taxon>Vittaforma</taxon>
    </lineage>
</organism>
<sequence>MFCPEFELNSETKHAGTNETEEAMEGAHQHLNSSSSNSDVKDEIKNGLYTKTGDFIFENREFNNHDKEQTAADSQTIAIPNAHEIKSSPEISFGQDTLNMVDEFMKNEAIAQTNTKKRNVVGEILRRLFCC</sequence>
<dbReference type="EMBL" id="JH370150">
    <property type="protein sequence ID" value="ELA41076.1"/>
    <property type="molecule type" value="Genomic_DNA"/>
</dbReference>
<reference evidence="3" key="1">
    <citation type="submission" date="2011-05" db="EMBL/GenBank/DDBJ databases">
        <title>The genome sequence of Vittaforma corneae strain ATCC 50505.</title>
        <authorList>
            <consortium name="The Broad Institute Genome Sequencing Platform"/>
            <person name="Cuomo C."/>
            <person name="Didier E."/>
            <person name="Bowers L."/>
            <person name="Young S.K."/>
            <person name="Zeng Q."/>
            <person name="Gargeya S."/>
            <person name="Fitzgerald M."/>
            <person name="Haas B."/>
            <person name="Abouelleil A."/>
            <person name="Alvarado L."/>
            <person name="Arachchi H.M."/>
            <person name="Berlin A."/>
            <person name="Chapman S.B."/>
            <person name="Gearin G."/>
            <person name="Goldberg J."/>
            <person name="Griggs A."/>
            <person name="Gujja S."/>
            <person name="Hansen M."/>
            <person name="Heiman D."/>
            <person name="Howarth C."/>
            <person name="Larimer J."/>
            <person name="Lui A."/>
            <person name="MacDonald P.J.P."/>
            <person name="McCowen C."/>
            <person name="Montmayeur A."/>
            <person name="Murphy C."/>
            <person name="Neiman D."/>
            <person name="Pearson M."/>
            <person name="Priest M."/>
            <person name="Roberts A."/>
            <person name="Saif S."/>
            <person name="Shea T."/>
            <person name="Sisk P."/>
            <person name="Stolte C."/>
            <person name="Sykes S."/>
            <person name="Wortman J."/>
            <person name="Nusbaum C."/>
            <person name="Birren B."/>
        </authorList>
    </citation>
    <scope>NUCLEOTIDE SEQUENCE [LARGE SCALE GENOMIC DNA]</scope>
    <source>
        <strain evidence="3">ATCC 50505</strain>
    </source>
</reference>